<dbReference type="Proteomes" id="UP001180973">
    <property type="component" value="Unassembled WGS sequence"/>
</dbReference>
<proteinExistence type="predicted"/>
<accession>A0ABU2WUS4</accession>
<sequence>MQPADAAPAATEPPVPGRPGEAGATVGADPTGEARDTASVVPQPRTVPGAATPAVPQPRSAPEPDAAVAAPREAGAPADAGPEGGLTERERGILAFEQQWWRHAGAKEQAIRDTFGLSATRYYQLLNGLLDNPAALAAEPVLVGRLRRLRSSRARNRRR</sequence>
<gene>
    <name evidence="2" type="ORF">RM555_11495</name>
</gene>
<dbReference type="Pfam" id="PF11662">
    <property type="entry name" value="DUF3263"/>
    <property type="match status" value="1"/>
</dbReference>
<dbReference type="InterPro" id="IPR021678">
    <property type="entry name" value="DUF3263"/>
</dbReference>
<reference evidence="2" key="1">
    <citation type="submission" date="2023-09" db="EMBL/GenBank/DDBJ databases">
        <title>30 novel species of actinomycetes from the DSMZ collection.</title>
        <authorList>
            <person name="Nouioui I."/>
        </authorList>
    </citation>
    <scope>NUCLEOTIDE SEQUENCE</scope>
    <source>
        <strain evidence="2">DSM 115977</strain>
    </source>
</reference>
<feature type="region of interest" description="Disordered" evidence="1">
    <location>
        <begin position="1"/>
        <end position="87"/>
    </location>
</feature>
<evidence type="ECO:0000313" key="3">
    <source>
        <dbReference type="Proteomes" id="UP001180973"/>
    </source>
</evidence>
<evidence type="ECO:0000256" key="1">
    <source>
        <dbReference type="SAM" id="MobiDB-lite"/>
    </source>
</evidence>
<keyword evidence="3" id="KW-1185">Reference proteome</keyword>
<dbReference type="RefSeq" id="WP_311411724.1">
    <property type="nucleotide sequence ID" value="NZ_JAVRFL010000011.1"/>
</dbReference>
<feature type="compositionally biased region" description="Low complexity" evidence="1">
    <location>
        <begin position="1"/>
        <end position="10"/>
    </location>
</feature>
<organism evidence="2 3">
    <name type="scientific">Micromonospora reichwaldensis</name>
    <dbReference type="NCBI Taxonomy" id="3075516"/>
    <lineage>
        <taxon>Bacteria</taxon>
        <taxon>Bacillati</taxon>
        <taxon>Actinomycetota</taxon>
        <taxon>Actinomycetes</taxon>
        <taxon>Micromonosporales</taxon>
        <taxon>Micromonosporaceae</taxon>
        <taxon>Micromonospora</taxon>
    </lineage>
</organism>
<feature type="compositionally biased region" description="Low complexity" evidence="1">
    <location>
        <begin position="63"/>
        <end position="81"/>
    </location>
</feature>
<name>A0ABU2WUS4_9ACTN</name>
<protein>
    <submittedName>
        <fullName evidence="2">DUF3263 domain-containing protein</fullName>
    </submittedName>
</protein>
<comment type="caution">
    <text evidence="2">The sequence shown here is derived from an EMBL/GenBank/DDBJ whole genome shotgun (WGS) entry which is preliminary data.</text>
</comment>
<evidence type="ECO:0000313" key="2">
    <source>
        <dbReference type="EMBL" id="MDT0529611.1"/>
    </source>
</evidence>
<dbReference type="EMBL" id="JAVRFL010000011">
    <property type="protein sequence ID" value="MDT0529611.1"/>
    <property type="molecule type" value="Genomic_DNA"/>
</dbReference>